<protein>
    <submittedName>
        <fullName evidence="4">Uncharacterized protein</fullName>
    </submittedName>
</protein>
<sequence length="339" mass="36157">MEIEDFVVAIATEEGVMEIEDFVVAIATEEGVMEIEDLLVTIATEVGIMKIEDFVVAIATEVGVMDFVVAIATEVGVMDFVVAIATEVGSYGPSNTSSYGGPGGGYGNRGPSTSEPTSPEELAQVIREDMETWTESQMWPFSCYSCQREGRCVPRFVDTSPEELRWKAYQAMQDPAAQTAYHAELSSLHEQAMSARRELMAITPIIVQSLLSGDGGTASSSAISPSALFQTPQEQPSIFGAVTDGSSKRSPFASSPDAPASLFAGPSGTSNTANGSLAQGSLSIAEQPTIPEASSTQQSTITVSSTVTTAHQLTEEELKAFKAEHFHWGRFPKLHPLQN</sequence>
<proteinExistence type="predicted"/>
<evidence type="ECO:0000313" key="4">
    <source>
        <dbReference type="EMBL" id="CAI8055670.1"/>
    </source>
</evidence>
<feature type="region of interest" description="Disordered" evidence="3">
    <location>
        <begin position="93"/>
        <end position="119"/>
    </location>
</feature>
<evidence type="ECO:0000256" key="2">
    <source>
        <dbReference type="ARBA" id="ARBA00023242"/>
    </source>
</evidence>
<evidence type="ECO:0000256" key="1">
    <source>
        <dbReference type="ARBA" id="ARBA00004123"/>
    </source>
</evidence>
<dbReference type="EMBL" id="CASHTH010004295">
    <property type="protein sequence ID" value="CAI8055670.1"/>
    <property type="molecule type" value="Genomic_DNA"/>
</dbReference>
<comment type="subcellular location">
    <subcellularLocation>
        <location evidence="1">Nucleus</location>
    </subcellularLocation>
</comment>
<comment type="caution">
    <text evidence="4">The sequence shown here is derived from an EMBL/GenBank/DDBJ whole genome shotgun (WGS) entry which is preliminary data.</text>
</comment>
<organism evidence="4 5">
    <name type="scientific">Geodia barretti</name>
    <name type="common">Barrett's horny sponge</name>
    <dbReference type="NCBI Taxonomy" id="519541"/>
    <lineage>
        <taxon>Eukaryota</taxon>
        <taxon>Metazoa</taxon>
        <taxon>Porifera</taxon>
        <taxon>Demospongiae</taxon>
        <taxon>Heteroscleromorpha</taxon>
        <taxon>Tetractinellida</taxon>
        <taxon>Astrophorina</taxon>
        <taxon>Geodiidae</taxon>
        <taxon>Geodia</taxon>
    </lineage>
</organism>
<keyword evidence="5" id="KW-1185">Reference proteome</keyword>
<gene>
    <name evidence="4" type="ORF">GBAR_LOCUS30366</name>
</gene>
<evidence type="ECO:0000313" key="5">
    <source>
        <dbReference type="Proteomes" id="UP001174909"/>
    </source>
</evidence>
<keyword evidence="2" id="KW-0539">Nucleus</keyword>
<accession>A0AA35TW91</accession>
<feature type="region of interest" description="Disordered" evidence="3">
    <location>
        <begin position="234"/>
        <end position="276"/>
    </location>
</feature>
<dbReference type="PANTHER" id="PTHR46527:SF1">
    <property type="entry name" value="NUCLEOPORIN NUP42"/>
    <property type="match status" value="1"/>
</dbReference>
<dbReference type="InterPro" id="IPR051767">
    <property type="entry name" value="Nucleoporin_NUP42"/>
</dbReference>
<dbReference type="PANTHER" id="PTHR46527">
    <property type="entry name" value="NUCLEOPORIN-LIKE PROTEIN 2"/>
    <property type="match status" value="1"/>
</dbReference>
<reference evidence="4" key="1">
    <citation type="submission" date="2023-03" db="EMBL/GenBank/DDBJ databases">
        <authorList>
            <person name="Steffen K."/>
            <person name="Cardenas P."/>
        </authorList>
    </citation>
    <scope>NUCLEOTIDE SEQUENCE</scope>
</reference>
<dbReference type="AlphaFoldDB" id="A0AA35TW91"/>
<dbReference type="Proteomes" id="UP001174909">
    <property type="component" value="Unassembled WGS sequence"/>
</dbReference>
<dbReference type="GO" id="GO:0005634">
    <property type="term" value="C:nucleus"/>
    <property type="evidence" value="ECO:0007669"/>
    <property type="project" value="UniProtKB-SubCell"/>
</dbReference>
<feature type="compositionally biased region" description="Polar residues" evidence="3">
    <location>
        <begin position="267"/>
        <end position="276"/>
    </location>
</feature>
<name>A0AA35TW91_GEOBA</name>
<evidence type="ECO:0000256" key="3">
    <source>
        <dbReference type="SAM" id="MobiDB-lite"/>
    </source>
</evidence>
<feature type="compositionally biased region" description="Low complexity" evidence="3">
    <location>
        <begin position="250"/>
        <end position="264"/>
    </location>
</feature>